<feature type="chain" id="PRO_5047229879" description="TolB protein" evidence="2">
    <location>
        <begin position="25"/>
        <end position="327"/>
    </location>
</feature>
<organism evidence="3 4">
    <name type="scientific">Xylanibacter caecicola</name>
    <dbReference type="NCBI Taxonomy" id="2736294"/>
    <lineage>
        <taxon>Bacteria</taxon>
        <taxon>Pseudomonadati</taxon>
        <taxon>Bacteroidota</taxon>
        <taxon>Bacteroidia</taxon>
        <taxon>Bacteroidales</taxon>
        <taxon>Prevotellaceae</taxon>
        <taxon>Xylanibacter</taxon>
    </lineage>
</organism>
<sequence>MKRTFFCITVVAAVFTSCSSTQFAITSGDEHLSALTKVTDSEEPCINPYGGDNGQNLFYAAREGGRYFNIFKKENPFASASSQKTSGKNLNYQPFYSPAIDKIVFRCQNEGSSTSDIFMMAATNGKTLTQITESSNAYEGNPCISSDGKLLVYDKVAYSYARSMNLGSLLFGLGSNITIIENSEIWLRNLETGENILLGNGYQPRLSPDNKTIAYVKYASDAKSCGIWTMGLDGSNQVQITDAKKGYAHNPCWSPDGKRIVFQSLKKDKKDFDIYVINVNGDNLTQLTVNKSYDAEPYWTTDGYIYFVSDRGGKKGNYQIWRFKIDD</sequence>
<dbReference type="PANTHER" id="PTHR36842:SF1">
    <property type="entry name" value="PROTEIN TOLB"/>
    <property type="match status" value="1"/>
</dbReference>
<comment type="similarity">
    <text evidence="1">Belongs to the TolB family.</text>
</comment>
<name>A0ABX2B4Q9_9BACT</name>
<reference evidence="3 4" key="1">
    <citation type="submission" date="2020-05" db="EMBL/GenBank/DDBJ databases">
        <title>Distinct polysaccharide utilization as determinants for interspecies competition between intestinal Prevotella spp.</title>
        <authorList>
            <person name="Galvez E.J.C."/>
            <person name="Iljazovic A."/>
            <person name="Strowig T."/>
        </authorList>
    </citation>
    <scope>NUCLEOTIDE SEQUENCE [LARGE SCALE GENOMIC DNA]</scope>
    <source>
        <strain evidence="3 4">PCHR</strain>
    </source>
</reference>
<comment type="caution">
    <text evidence="3">The sequence shown here is derived from an EMBL/GenBank/DDBJ whole genome shotgun (WGS) entry which is preliminary data.</text>
</comment>
<dbReference type="Proteomes" id="UP000820977">
    <property type="component" value="Unassembled WGS sequence"/>
</dbReference>
<evidence type="ECO:0000256" key="2">
    <source>
        <dbReference type="SAM" id="SignalP"/>
    </source>
</evidence>
<dbReference type="PROSITE" id="PS51257">
    <property type="entry name" value="PROKAR_LIPOPROTEIN"/>
    <property type="match status" value="1"/>
</dbReference>
<feature type="signal peptide" evidence="2">
    <location>
        <begin position="1"/>
        <end position="24"/>
    </location>
</feature>
<dbReference type="InterPro" id="IPR011042">
    <property type="entry name" value="6-blade_b-propeller_TolB-like"/>
</dbReference>
<proteinExistence type="inferred from homology"/>
<evidence type="ECO:0000313" key="4">
    <source>
        <dbReference type="Proteomes" id="UP000820977"/>
    </source>
</evidence>
<dbReference type="SUPFAM" id="SSF82171">
    <property type="entry name" value="DPP6 N-terminal domain-like"/>
    <property type="match status" value="1"/>
</dbReference>
<keyword evidence="4" id="KW-1185">Reference proteome</keyword>
<accession>A0ABX2B4Q9</accession>
<dbReference type="InterPro" id="IPR011659">
    <property type="entry name" value="WD40"/>
</dbReference>
<dbReference type="Pfam" id="PF07676">
    <property type="entry name" value="PD40"/>
    <property type="match status" value="4"/>
</dbReference>
<dbReference type="Gene3D" id="2.120.10.30">
    <property type="entry name" value="TolB, C-terminal domain"/>
    <property type="match status" value="2"/>
</dbReference>
<evidence type="ECO:0000313" key="3">
    <source>
        <dbReference type="EMBL" id="NPE26241.1"/>
    </source>
</evidence>
<protein>
    <recommendedName>
        <fullName evidence="5">TolB protein</fullName>
    </recommendedName>
</protein>
<keyword evidence="2" id="KW-0732">Signal</keyword>
<evidence type="ECO:0008006" key="5">
    <source>
        <dbReference type="Google" id="ProtNLM"/>
    </source>
</evidence>
<evidence type="ECO:0000256" key="1">
    <source>
        <dbReference type="ARBA" id="ARBA00009820"/>
    </source>
</evidence>
<gene>
    <name evidence="3" type="ORF">HPS54_12110</name>
</gene>
<dbReference type="PANTHER" id="PTHR36842">
    <property type="entry name" value="PROTEIN TOLB HOMOLOG"/>
    <property type="match status" value="1"/>
</dbReference>
<dbReference type="EMBL" id="JABKKJ010000037">
    <property type="protein sequence ID" value="NPE26241.1"/>
    <property type="molecule type" value="Genomic_DNA"/>
</dbReference>
<dbReference type="RefSeq" id="WP_172345695.1">
    <property type="nucleotide sequence ID" value="NZ_CATJFF010000103.1"/>
</dbReference>